<feature type="domain" description="DNA methylase N-4/N-6" evidence="3">
    <location>
        <begin position="4"/>
        <end position="51"/>
    </location>
</feature>
<dbReference type="InterPro" id="IPR001091">
    <property type="entry name" value="RM_Methyltransferase"/>
</dbReference>
<dbReference type="InterPro" id="IPR002941">
    <property type="entry name" value="DNA_methylase_N4/N6"/>
</dbReference>
<dbReference type="EC" id="2.1.1.72" evidence="4"/>
<dbReference type="GO" id="GO:0003677">
    <property type="term" value="F:DNA binding"/>
    <property type="evidence" value="ECO:0007669"/>
    <property type="project" value="InterPro"/>
</dbReference>
<evidence type="ECO:0000313" key="4">
    <source>
        <dbReference type="EMBL" id="RIH86115.1"/>
    </source>
</evidence>
<keyword evidence="5" id="KW-1185">Reference proteome</keyword>
<dbReference type="AlphaFoldDB" id="A0A399EQH4"/>
<dbReference type="EMBL" id="QWKZ01000036">
    <property type="protein sequence ID" value="RIH86115.1"/>
    <property type="molecule type" value="Genomic_DNA"/>
</dbReference>
<keyword evidence="1 4" id="KW-0489">Methyltransferase</keyword>
<evidence type="ECO:0000256" key="2">
    <source>
        <dbReference type="ARBA" id="ARBA00022679"/>
    </source>
</evidence>
<comment type="caution">
    <text evidence="4">The sequence shown here is derived from an EMBL/GenBank/DDBJ whole genome shotgun (WGS) entry which is preliminary data.</text>
</comment>
<dbReference type="Pfam" id="PF01555">
    <property type="entry name" value="N6_N4_Mtase"/>
    <property type="match status" value="1"/>
</dbReference>
<proteinExistence type="predicted"/>
<dbReference type="GO" id="GO:0032259">
    <property type="term" value="P:methylation"/>
    <property type="evidence" value="ECO:0007669"/>
    <property type="project" value="UniProtKB-KW"/>
</dbReference>
<evidence type="ECO:0000256" key="1">
    <source>
        <dbReference type="ARBA" id="ARBA00022603"/>
    </source>
</evidence>
<dbReference type="PRINTS" id="PR00508">
    <property type="entry name" value="S21N4MTFRASE"/>
</dbReference>
<sequence length="69" mass="7411">MGWLVELASRPGEVVLDPFMGSGSTGEAALQLGRGFIGVEREASWYEVAQKRLQNALLQAPLLEAPIEG</sequence>
<dbReference type="InterPro" id="IPR029063">
    <property type="entry name" value="SAM-dependent_MTases_sf"/>
</dbReference>
<dbReference type="Gene3D" id="3.40.50.150">
    <property type="entry name" value="Vaccinia Virus protein VP39"/>
    <property type="match status" value="1"/>
</dbReference>
<dbReference type="Proteomes" id="UP000265800">
    <property type="component" value="Unassembled WGS sequence"/>
</dbReference>
<dbReference type="GO" id="GO:0008170">
    <property type="term" value="F:N-methyltransferase activity"/>
    <property type="evidence" value="ECO:0007669"/>
    <property type="project" value="InterPro"/>
</dbReference>
<organism evidence="4 5">
    <name type="scientific">Meiothermus luteus</name>
    <dbReference type="NCBI Taxonomy" id="2026184"/>
    <lineage>
        <taxon>Bacteria</taxon>
        <taxon>Thermotogati</taxon>
        <taxon>Deinococcota</taxon>
        <taxon>Deinococci</taxon>
        <taxon>Thermales</taxon>
        <taxon>Thermaceae</taxon>
        <taxon>Meiothermus</taxon>
    </lineage>
</organism>
<dbReference type="SUPFAM" id="SSF53335">
    <property type="entry name" value="S-adenosyl-L-methionine-dependent methyltransferases"/>
    <property type="match status" value="1"/>
</dbReference>
<accession>A0A399EQH4</accession>
<reference evidence="4 5" key="1">
    <citation type="submission" date="2018-08" db="EMBL/GenBank/DDBJ databases">
        <title>Meiothermus luteus KCTC 52599 genome sequencing project.</title>
        <authorList>
            <person name="Da Costa M.S."/>
            <person name="Albuquerque L."/>
            <person name="Raposo P."/>
            <person name="Froufe H.J.C."/>
            <person name="Barroso C.S."/>
            <person name="Egas C."/>
        </authorList>
    </citation>
    <scope>NUCLEOTIDE SEQUENCE [LARGE SCALE GENOMIC DNA]</scope>
    <source>
        <strain evidence="4 5">KCTC 52599</strain>
    </source>
</reference>
<evidence type="ECO:0000313" key="5">
    <source>
        <dbReference type="Proteomes" id="UP000265800"/>
    </source>
</evidence>
<dbReference type="GO" id="GO:0009007">
    <property type="term" value="F:site-specific DNA-methyltransferase (adenine-specific) activity"/>
    <property type="evidence" value="ECO:0007669"/>
    <property type="project" value="UniProtKB-EC"/>
</dbReference>
<protein>
    <submittedName>
        <fullName evidence="4">Modification methylase DpnIIB</fullName>
        <ecNumber evidence="4">2.1.1.72</ecNumber>
    </submittedName>
</protein>
<gene>
    <name evidence="4" type="primary">dpnA</name>
    <name evidence="4" type="ORF">Mlute_01377</name>
</gene>
<evidence type="ECO:0000259" key="3">
    <source>
        <dbReference type="Pfam" id="PF01555"/>
    </source>
</evidence>
<name>A0A399EQH4_9DEIN</name>
<keyword evidence="2 4" id="KW-0808">Transferase</keyword>